<organism evidence="1 2">
    <name type="scientific">Ethanoligenens harbinense (strain DSM 18485 / JCM 12961 / CGMCC 1.5033 / YUAN-3)</name>
    <dbReference type="NCBI Taxonomy" id="663278"/>
    <lineage>
        <taxon>Bacteria</taxon>
        <taxon>Bacillati</taxon>
        <taxon>Bacillota</taxon>
        <taxon>Clostridia</taxon>
        <taxon>Eubacteriales</taxon>
        <taxon>Oscillospiraceae</taxon>
        <taxon>Ethanoligenens</taxon>
    </lineage>
</organism>
<dbReference type="STRING" id="663278.Ethha_2434"/>
<protein>
    <submittedName>
        <fullName evidence="1">Uncharacterized protein</fullName>
    </submittedName>
</protein>
<dbReference type="AlphaFoldDB" id="E6U5B6"/>
<dbReference type="RefSeq" id="WP_013486272.1">
    <property type="nucleotide sequence ID" value="NC_014828.1"/>
</dbReference>
<dbReference type="EMBL" id="CP002400">
    <property type="protein sequence ID" value="ADU27929.1"/>
    <property type="molecule type" value="Genomic_DNA"/>
</dbReference>
<name>E6U5B6_ETHHY</name>
<dbReference type="KEGG" id="eha:Ethha_2434"/>
<accession>E6U5B6</accession>
<proteinExistence type="predicted"/>
<dbReference type="Proteomes" id="UP000001551">
    <property type="component" value="Chromosome"/>
</dbReference>
<keyword evidence="2" id="KW-1185">Reference proteome</keyword>
<dbReference type="HOGENOM" id="CLU_1459234_0_0_9"/>
<gene>
    <name evidence="1" type="ordered locus">Ethha_2434</name>
</gene>
<evidence type="ECO:0000313" key="2">
    <source>
        <dbReference type="Proteomes" id="UP000001551"/>
    </source>
</evidence>
<reference evidence="1 2" key="1">
    <citation type="submission" date="2010-12" db="EMBL/GenBank/DDBJ databases">
        <title>Complete sequence of Ethanoligenens harbinense YUAN-3.</title>
        <authorList>
            <person name="Lucas S."/>
            <person name="Copeland A."/>
            <person name="Lapidus A."/>
            <person name="Cheng J.-F."/>
            <person name="Bruce D."/>
            <person name="Goodwin L."/>
            <person name="Pitluck S."/>
            <person name="Chertkov O."/>
            <person name="Misra M."/>
            <person name="Detter J.C."/>
            <person name="Han C."/>
            <person name="Tapia R."/>
            <person name="Land M."/>
            <person name="Hauser L."/>
            <person name="Jeffries C."/>
            <person name="Kyrpides N."/>
            <person name="Ivanova N."/>
            <person name="Mikhailova N."/>
            <person name="Wang A."/>
            <person name="Mouttaki H."/>
            <person name="He Z."/>
            <person name="Zhou J."/>
            <person name="Hemme C.L."/>
            <person name="Woyke T."/>
        </authorList>
    </citation>
    <scope>NUCLEOTIDE SEQUENCE [LARGE SCALE GENOMIC DNA]</scope>
    <source>
        <strain evidence="2">DSM 18485 / JCM 12961 / CGMCC 1.5033 / YUAN-3</strain>
    </source>
</reference>
<evidence type="ECO:0000313" key="1">
    <source>
        <dbReference type="EMBL" id="ADU27929.1"/>
    </source>
</evidence>
<sequence length="185" mass="21443">MNEQASLPEIMEVPIRKIQTDTAIDSEKRFSSSYIAEFIKTMDNTNSDICWPILVNYRAGVYRLLSGLFFLDVYLYMAVDRAVCIVYRDLTELDEIRYASAAQMCKPTSSSRLKHFIYLYHGLGIGNGMGKHERRKEIGRIMCETPRQIQKYERIFLKGDKQLIHDVLHDRLGTNKAIEIIKANK</sequence>